<evidence type="ECO:0000256" key="11">
    <source>
        <dbReference type="PROSITE-ProRule" id="PRU00433"/>
    </source>
</evidence>
<dbReference type="InterPro" id="IPR002327">
    <property type="entry name" value="Cyt_c_1A/1B"/>
</dbReference>
<evidence type="ECO:0000256" key="12">
    <source>
        <dbReference type="SAM" id="MobiDB-lite"/>
    </source>
</evidence>
<dbReference type="FunFam" id="1.10.760.10:FF:000026">
    <property type="entry name" value="Cytochrome C, membrane-bound"/>
    <property type="match status" value="1"/>
</dbReference>
<organism evidence="15 16">
    <name type="scientific">Microvirga lupini</name>
    <dbReference type="NCBI Taxonomy" id="420324"/>
    <lineage>
        <taxon>Bacteria</taxon>
        <taxon>Pseudomonadati</taxon>
        <taxon>Pseudomonadota</taxon>
        <taxon>Alphaproteobacteria</taxon>
        <taxon>Hyphomicrobiales</taxon>
        <taxon>Methylobacteriaceae</taxon>
        <taxon>Microvirga</taxon>
    </lineage>
</organism>
<gene>
    <name evidence="15" type="ORF">FHR70_000614</name>
</gene>
<evidence type="ECO:0000259" key="14">
    <source>
        <dbReference type="PROSITE" id="PS51007"/>
    </source>
</evidence>
<keyword evidence="10 13" id="KW-0472">Membrane</keyword>
<proteinExistence type="predicted"/>
<dbReference type="PANTHER" id="PTHR11961">
    <property type="entry name" value="CYTOCHROME C"/>
    <property type="match status" value="1"/>
</dbReference>
<feature type="domain" description="Cytochrome c" evidence="14">
    <location>
        <begin position="70"/>
        <end position="170"/>
    </location>
</feature>
<evidence type="ECO:0000256" key="3">
    <source>
        <dbReference type="ARBA" id="ARBA00022475"/>
    </source>
</evidence>
<evidence type="ECO:0000256" key="8">
    <source>
        <dbReference type="ARBA" id="ARBA00022989"/>
    </source>
</evidence>
<evidence type="ECO:0000256" key="13">
    <source>
        <dbReference type="SAM" id="Phobius"/>
    </source>
</evidence>
<accession>A0A7W4VHZ8</accession>
<dbReference type="GO" id="GO:0005886">
    <property type="term" value="C:plasma membrane"/>
    <property type="evidence" value="ECO:0007669"/>
    <property type="project" value="UniProtKB-SubCell"/>
</dbReference>
<keyword evidence="16" id="KW-1185">Reference proteome</keyword>
<feature type="region of interest" description="Disordered" evidence="12">
    <location>
        <begin position="175"/>
        <end position="206"/>
    </location>
</feature>
<dbReference type="EMBL" id="JACHWB010000001">
    <property type="protein sequence ID" value="MBB3017574.1"/>
    <property type="molecule type" value="Genomic_DNA"/>
</dbReference>
<keyword evidence="8 13" id="KW-1133">Transmembrane helix</keyword>
<feature type="compositionally biased region" description="Low complexity" evidence="12">
    <location>
        <begin position="178"/>
        <end position="206"/>
    </location>
</feature>
<evidence type="ECO:0000256" key="9">
    <source>
        <dbReference type="ARBA" id="ARBA00023004"/>
    </source>
</evidence>
<evidence type="ECO:0000256" key="5">
    <source>
        <dbReference type="ARBA" id="ARBA00022692"/>
    </source>
</evidence>
<keyword evidence="4 11" id="KW-0349">Heme</keyword>
<dbReference type="Proteomes" id="UP000532010">
    <property type="component" value="Unassembled WGS sequence"/>
</dbReference>
<dbReference type="InterPro" id="IPR009056">
    <property type="entry name" value="Cyt_c-like_dom"/>
</dbReference>
<evidence type="ECO:0000256" key="1">
    <source>
        <dbReference type="ARBA" id="ARBA00004162"/>
    </source>
</evidence>
<feature type="transmembrane region" description="Helical" evidence="13">
    <location>
        <begin position="12"/>
        <end position="30"/>
    </location>
</feature>
<keyword evidence="2" id="KW-0813">Transport</keyword>
<dbReference type="SUPFAM" id="SSF46626">
    <property type="entry name" value="Cytochrome c"/>
    <property type="match status" value="1"/>
</dbReference>
<comment type="caution">
    <text evidence="15">The sequence shown here is derived from an EMBL/GenBank/DDBJ whole genome shotgun (WGS) entry which is preliminary data.</text>
</comment>
<dbReference type="GO" id="GO:0020037">
    <property type="term" value="F:heme binding"/>
    <property type="evidence" value="ECO:0007669"/>
    <property type="project" value="InterPro"/>
</dbReference>
<dbReference type="GO" id="GO:0009055">
    <property type="term" value="F:electron transfer activity"/>
    <property type="evidence" value="ECO:0007669"/>
    <property type="project" value="InterPro"/>
</dbReference>
<dbReference type="InterPro" id="IPR036909">
    <property type="entry name" value="Cyt_c-like_dom_sf"/>
</dbReference>
<dbReference type="GO" id="GO:0046872">
    <property type="term" value="F:metal ion binding"/>
    <property type="evidence" value="ECO:0007669"/>
    <property type="project" value="UniProtKB-KW"/>
</dbReference>
<protein>
    <submittedName>
        <fullName evidence="15">Cytochrome c</fullName>
    </submittedName>
</protein>
<dbReference type="Pfam" id="PF00034">
    <property type="entry name" value="Cytochrom_C"/>
    <property type="match status" value="1"/>
</dbReference>
<dbReference type="PRINTS" id="PR00604">
    <property type="entry name" value="CYTCHRMECIAB"/>
</dbReference>
<evidence type="ECO:0000256" key="2">
    <source>
        <dbReference type="ARBA" id="ARBA00022448"/>
    </source>
</evidence>
<dbReference type="AlphaFoldDB" id="A0A7W4VHZ8"/>
<dbReference type="PROSITE" id="PS51007">
    <property type="entry name" value="CYTC"/>
    <property type="match status" value="1"/>
</dbReference>
<dbReference type="Gene3D" id="1.10.760.10">
    <property type="entry name" value="Cytochrome c-like domain"/>
    <property type="match status" value="1"/>
</dbReference>
<evidence type="ECO:0000256" key="7">
    <source>
        <dbReference type="ARBA" id="ARBA00022982"/>
    </source>
</evidence>
<evidence type="ECO:0000256" key="10">
    <source>
        <dbReference type="ARBA" id="ARBA00023136"/>
    </source>
</evidence>
<comment type="subcellular location">
    <subcellularLocation>
        <location evidence="1">Cell membrane</location>
        <topology evidence="1">Single-pass membrane protein</topology>
    </subcellularLocation>
</comment>
<keyword evidence="6 11" id="KW-0479">Metal-binding</keyword>
<keyword evidence="7" id="KW-0249">Electron transport</keyword>
<name>A0A7W4VHZ8_9HYPH</name>
<keyword evidence="3" id="KW-1003">Cell membrane</keyword>
<keyword evidence="5 13" id="KW-0812">Transmembrane</keyword>
<evidence type="ECO:0000256" key="6">
    <source>
        <dbReference type="ARBA" id="ARBA00022723"/>
    </source>
</evidence>
<keyword evidence="9 11" id="KW-0408">Iron</keyword>
<reference evidence="15 16" key="1">
    <citation type="submission" date="2020-08" db="EMBL/GenBank/DDBJ databases">
        <title>The Agave Microbiome: Exploring the role of microbial communities in plant adaptations to desert environments.</title>
        <authorList>
            <person name="Partida-Martinez L.P."/>
        </authorList>
    </citation>
    <scope>NUCLEOTIDE SEQUENCE [LARGE SCALE GENOMIC DNA]</scope>
    <source>
        <strain evidence="15 16">AT3.9</strain>
    </source>
</reference>
<evidence type="ECO:0000256" key="4">
    <source>
        <dbReference type="ARBA" id="ARBA00022617"/>
    </source>
</evidence>
<dbReference type="RefSeq" id="WP_183446990.1">
    <property type="nucleotide sequence ID" value="NZ_JACHWB010000001.1"/>
</dbReference>
<evidence type="ECO:0000313" key="16">
    <source>
        <dbReference type="Proteomes" id="UP000532010"/>
    </source>
</evidence>
<evidence type="ECO:0000313" key="15">
    <source>
        <dbReference type="EMBL" id="MBB3017574.1"/>
    </source>
</evidence>
<sequence length="206" mass="20233">MNIETNKIAGAVFGSLLFVVGVNVIAGGLFSPHKPAVPGYDLPAPEEGAAAGAGAAAAPAEPLPVLLAKADATKGQAQARKCASCHTFEEGGPNKVGPNLHGVVGRPVASHEGFNYSAGMKAHGGDWTYEALDAFVHNPKKATPGTIMAFAGLAGAQDRADLLAYLKSISPSAPPFPEASAAAPANGAAPAAAPAAAGAPAAPAAQ</sequence>